<dbReference type="PANTHER" id="PTHR22595">
    <property type="entry name" value="CHITINASE-RELATED"/>
    <property type="match status" value="1"/>
</dbReference>
<dbReference type="AlphaFoldDB" id="A0A4S2MKF8"/>
<dbReference type="InterPro" id="IPR000726">
    <property type="entry name" value="Glyco_hydro_19_cat"/>
</dbReference>
<dbReference type="STRING" id="147828.A0A4S2MKF8"/>
<reference evidence="4 5" key="1">
    <citation type="journal article" date="2019" name="BMC Genomics">
        <title>New insights from Opisthorchis felineus genome: update on genomics of the epidemiologically important liver flukes.</title>
        <authorList>
            <person name="Ershov N.I."/>
            <person name="Mordvinov V.A."/>
            <person name="Prokhortchouk E.B."/>
            <person name="Pakharukova M.Y."/>
            <person name="Gunbin K.V."/>
            <person name="Ustyantsev K."/>
            <person name="Genaev M.A."/>
            <person name="Blinov A.G."/>
            <person name="Mazur A."/>
            <person name="Boulygina E."/>
            <person name="Tsygankova S."/>
            <person name="Khrameeva E."/>
            <person name="Chekanov N."/>
            <person name="Fan G."/>
            <person name="Xiao A."/>
            <person name="Zhang H."/>
            <person name="Xu X."/>
            <person name="Yang H."/>
            <person name="Solovyev V."/>
            <person name="Lee S.M."/>
            <person name="Liu X."/>
            <person name="Afonnikov D.A."/>
            <person name="Skryabin K.G."/>
        </authorList>
    </citation>
    <scope>NUCLEOTIDE SEQUENCE [LARGE SCALE GENOMIC DNA]</scope>
    <source>
        <strain evidence="4">AK-0245</strain>
        <tissue evidence="4">Whole organism</tissue>
    </source>
</reference>
<keyword evidence="2" id="KW-1015">Disulfide bond</keyword>
<dbReference type="InterPro" id="IPR023346">
    <property type="entry name" value="Lysozyme-like_dom_sf"/>
</dbReference>
<dbReference type="Pfam" id="PF00182">
    <property type="entry name" value="Glyco_hydro_19"/>
    <property type="match status" value="1"/>
</dbReference>
<dbReference type="OrthoDB" id="5985073at2759"/>
<dbReference type="PANTHER" id="PTHR22595:SF79">
    <property type="entry name" value="CHITINASE 12"/>
    <property type="match status" value="1"/>
</dbReference>
<dbReference type="EMBL" id="SJOL01001191">
    <property type="protein sequence ID" value="TGZ75048.1"/>
    <property type="molecule type" value="Genomic_DNA"/>
</dbReference>
<keyword evidence="1" id="KW-0611">Plant defense</keyword>
<dbReference type="Proteomes" id="UP000308267">
    <property type="component" value="Unassembled WGS sequence"/>
</dbReference>
<evidence type="ECO:0000256" key="2">
    <source>
        <dbReference type="ARBA" id="ARBA00023157"/>
    </source>
</evidence>
<evidence type="ECO:0000313" key="5">
    <source>
        <dbReference type="Proteomes" id="UP000308267"/>
    </source>
</evidence>
<dbReference type="SUPFAM" id="SSF53955">
    <property type="entry name" value="Lysozyme-like"/>
    <property type="match status" value="1"/>
</dbReference>
<dbReference type="Gene3D" id="1.10.530.10">
    <property type="match status" value="1"/>
</dbReference>
<dbReference type="Gene3D" id="3.30.20.10">
    <property type="entry name" value="Endochitinase, domain 2"/>
    <property type="match status" value="1"/>
</dbReference>
<proteinExistence type="predicted"/>
<comment type="caution">
    <text evidence="4">The sequence shown here is derived from an EMBL/GenBank/DDBJ whole genome shotgun (WGS) entry which is preliminary data.</text>
</comment>
<organism evidence="4 5">
    <name type="scientific">Opisthorchis felineus</name>
    <dbReference type="NCBI Taxonomy" id="147828"/>
    <lineage>
        <taxon>Eukaryota</taxon>
        <taxon>Metazoa</taxon>
        <taxon>Spiralia</taxon>
        <taxon>Lophotrochozoa</taxon>
        <taxon>Platyhelminthes</taxon>
        <taxon>Trematoda</taxon>
        <taxon>Digenea</taxon>
        <taxon>Opisthorchiida</taxon>
        <taxon>Opisthorchiata</taxon>
        <taxon>Opisthorchiidae</taxon>
        <taxon>Opisthorchis</taxon>
    </lineage>
</organism>
<evidence type="ECO:0000259" key="3">
    <source>
        <dbReference type="Pfam" id="PF00182"/>
    </source>
</evidence>
<keyword evidence="5" id="KW-1185">Reference proteome</keyword>
<gene>
    <name evidence="4" type="ORF">CRM22_000603</name>
</gene>
<dbReference type="GO" id="GO:0016998">
    <property type="term" value="P:cell wall macromolecule catabolic process"/>
    <property type="evidence" value="ECO:0007669"/>
    <property type="project" value="InterPro"/>
</dbReference>
<feature type="domain" description="Glycoside hydrolase family 19 catalytic" evidence="3">
    <location>
        <begin position="10"/>
        <end position="208"/>
    </location>
</feature>
<evidence type="ECO:0000313" key="4">
    <source>
        <dbReference type="EMBL" id="TGZ75048.1"/>
    </source>
</evidence>
<dbReference type="CDD" id="cd00325">
    <property type="entry name" value="chitinase_GH19"/>
    <property type="match status" value="1"/>
</dbReference>
<accession>A0A4S2MKF8</accession>
<dbReference type="GO" id="GO:0006952">
    <property type="term" value="P:defense response"/>
    <property type="evidence" value="ECO:0007669"/>
    <property type="project" value="UniProtKB-KW"/>
</dbReference>
<dbReference type="GO" id="GO:0006032">
    <property type="term" value="P:chitin catabolic process"/>
    <property type="evidence" value="ECO:0007669"/>
    <property type="project" value="InterPro"/>
</dbReference>
<dbReference type="GO" id="GO:0004568">
    <property type="term" value="F:chitinase activity"/>
    <property type="evidence" value="ECO:0007669"/>
    <property type="project" value="InterPro"/>
</dbReference>
<protein>
    <recommendedName>
        <fullName evidence="3">Glycoside hydrolase family 19 catalytic domain-containing protein</fullName>
    </recommendedName>
</protein>
<evidence type="ECO:0000256" key="1">
    <source>
        <dbReference type="ARBA" id="ARBA00022821"/>
    </source>
</evidence>
<sequence length="224" mass="25760">MVNKLISREKWEQLVAADGYYSYDNFIKAAEKMHPDGFLNHGTEAERLRELAAFLASVAHETDEFQLIEHSCKMPQALFGSKYHPSPGRMYYGRGPLMLNWNGNYGSFSAYFFKDQQRLLDDPDEVARDGYVGFSSAIWLWMTQPNELTSAHNSIYRDLCRHKNWGFGRTVLAIGALMENTSESENQRLAKRIDLYRHFADALNVTVGVLGEQLNTWGMRRTCE</sequence>
<name>A0A4S2MKF8_OPIFE</name>